<accession>A0ABU0WT71</accession>
<name>A0ABU0WT71_9PSEU</name>
<dbReference type="InterPro" id="IPR009057">
    <property type="entry name" value="Homeodomain-like_sf"/>
</dbReference>
<comment type="caution">
    <text evidence="5">The sequence shown here is derived from an EMBL/GenBank/DDBJ whole genome shotgun (WGS) entry which is preliminary data.</text>
</comment>
<keyword evidence="1" id="KW-0805">Transcription regulation</keyword>
<dbReference type="InterPro" id="IPR050204">
    <property type="entry name" value="AraC_XylS_family_regulators"/>
</dbReference>
<dbReference type="InterPro" id="IPR018060">
    <property type="entry name" value="HTH_AraC"/>
</dbReference>
<organism evidence="5 6">
    <name type="scientific">Saccharothrix yanglingensis</name>
    <dbReference type="NCBI Taxonomy" id="659496"/>
    <lineage>
        <taxon>Bacteria</taxon>
        <taxon>Bacillati</taxon>
        <taxon>Actinomycetota</taxon>
        <taxon>Actinomycetes</taxon>
        <taxon>Pseudonocardiales</taxon>
        <taxon>Pseudonocardiaceae</taxon>
        <taxon>Saccharothrix</taxon>
    </lineage>
</organism>
<dbReference type="Pfam" id="PF20240">
    <property type="entry name" value="DUF6597"/>
    <property type="match status" value="1"/>
</dbReference>
<proteinExistence type="predicted"/>
<evidence type="ECO:0000313" key="5">
    <source>
        <dbReference type="EMBL" id="MDQ2582617.1"/>
    </source>
</evidence>
<evidence type="ECO:0000256" key="3">
    <source>
        <dbReference type="ARBA" id="ARBA00023163"/>
    </source>
</evidence>
<dbReference type="SUPFAM" id="SSF46689">
    <property type="entry name" value="Homeodomain-like"/>
    <property type="match status" value="1"/>
</dbReference>
<dbReference type="Pfam" id="PF12833">
    <property type="entry name" value="HTH_18"/>
    <property type="match status" value="1"/>
</dbReference>
<evidence type="ECO:0000256" key="1">
    <source>
        <dbReference type="ARBA" id="ARBA00023015"/>
    </source>
</evidence>
<dbReference type="PROSITE" id="PS01124">
    <property type="entry name" value="HTH_ARAC_FAMILY_2"/>
    <property type="match status" value="1"/>
</dbReference>
<protein>
    <submittedName>
        <fullName evidence="5">AraC family transcriptional regulator</fullName>
    </submittedName>
</protein>
<reference evidence="5 6" key="1">
    <citation type="submission" date="2017-06" db="EMBL/GenBank/DDBJ databases">
        <title>Cultured bacterium strain Saccharothrix yanglingensis Hhs.015.</title>
        <authorList>
            <person name="Xia Y."/>
        </authorList>
    </citation>
    <scope>NUCLEOTIDE SEQUENCE [LARGE SCALE GENOMIC DNA]</scope>
    <source>
        <strain evidence="5 6">Hhs.015</strain>
    </source>
</reference>
<evidence type="ECO:0000313" key="6">
    <source>
        <dbReference type="Proteomes" id="UP001225605"/>
    </source>
</evidence>
<dbReference type="PANTHER" id="PTHR46796:SF15">
    <property type="entry name" value="BLL1074 PROTEIN"/>
    <property type="match status" value="1"/>
</dbReference>
<feature type="domain" description="HTH araC/xylS-type" evidence="4">
    <location>
        <begin position="146"/>
        <end position="247"/>
    </location>
</feature>
<keyword evidence="6" id="KW-1185">Reference proteome</keyword>
<dbReference type="Proteomes" id="UP001225605">
    <property type="component" value="Unassembled WGS sequence"/>
</dbReference>
<dbReference type="SMART" id="SM00342">
    <property type="entry name" value="HTH_ARAC"/>
    <property type="match status" value="1"/>
</dbReference>
<dbReference type="EMBL" id="NSDM01000001">
    <property type="protein sequence ID" value="MDQ2582617.1"/>
    <property type="molecule type" value="Genomic_DNA"/>
</dbReference>
<sequence length="270" mass="30058">MRDVNRRDERELAWRDHQTHEFHAPSPDLAPHVARYWVVEWSYDRPYRQLVVPYPNVQLSFHAGRAEVHGVCGGHVFKDLDGTGRTFGVAFRPGAFRPFLGAPVQSITDRTIPAAEVFRDLPAEPDVPGVEDALRRALPEPDPRARDAVDVVDLIAASPRITRVDVLAADLGTTARSLQRLFADHVGVTPKWVIRRYRLHEVTQRMAAGGRIDWAALAADLGYADQPHFVRDFTAMFGETPTHYAARYGAPAGVAHTTGNRGPAERHPEG</sequence>
<dbReference type="PANTHER" id="PTHR46796">
    <property type="entry name" value="HTH-TYPE TRANSCRIPTIONAL ACTIVATOR RHAS-RELATED"/>
    <property type="match status" value="1"/>
</dbReference>
<evidence type="ECO:0000259" key="4">
    <source>
        <dbReference type="PROSITE" id="PS01124"/>
    </source>
</evidence>
<evidence type="ECO:0000256" key="2">
    <source>
        <dbReference type="ARBA" id="ARBA00023125"/>
    </source>
</evidence>
<gene>
    <name evidence="5" type="ORF">CKY47_01180</name>
</gene>
<dbReference type="Gene3D" id="1.10.10.60">
    <property type="entry name" value="Homeodomain-like"/>
    <property type="match status" value="1"/>
</dbReference>
<keyword evidence="2" id="KW-0238">DNA-binding</keyword>
<dbReference type="InterPro" id="IPR046532">
    <property type="entry name" value="DUF6597"/>
</dbReference>
<keyword evidence="3" id="KW-0804">Transcription</keyword>